<dbReference type="AlphaFoldDB" id="A0A094QG34"/>
<dbReference type="Gene3D" id="3.40.50.720">
    <property type="entry name" value="NAD(P)-binding Rossmann-like Domain"/>
    <property type="match status" value="1"/>
</dbReference>
<dbReference type="InterPro" id="IPR036291">
    <property type="entry name" value="NAD(P)-bd_dom_sf"/>
</dbReference>
<evidence type="ECO:0000313" key="2">
    <source>
        <dbReference type="EMBL" id="KGA21259.1"/>
    </source>
</evidence>
<organism evidence="2">
    <name type="scientific">freshwater metagenome</name>
    <dbReference type="NCBI Taxonomy" id="449393"/>
    <lineage>
        <taxon>unclassified sequences</taxon>
        <taxon>metagenomes</taxon>
        <taxon>ecological metagenomes</taxon>
    </lineage>
</organism>
<evidence type="ECO:0000259" key="1">
    <source>
        <dbReference type="Pfam" id="PF04321"/>
    </source>
</evidence>
<gene>
    <name evidence="2" type="ORF">GM51_2985</name>
</gene>
<comment type="caution">
    <text evidence="2">The sequence shown here is derived from an EMBL/GenBank/DDBJ whole genome shotgun (WGS) entry which is preliminary data.</text>
</comment>
<dbReference type="PANTHER" id="PTHR43242">
    <property type="entry name" value="NAD(P)-BINDING ROSSMANN-FOLD SUPERFAMILY PROTEIN"/>
    <property type="match status" value="1"/>
</dbReference>
<feature type="domain" description="RmlD-like substrate binding" evidence="1">
    <location>
        <begin position="3"/>
        <end position="236"/>
    </location>
</feature>
<name>A0A094QG34_9ZZZZ</name>
<dbReference type="EMBL" id="JNSL01000010">
    <property type="protein sequence ID" value="KGA21259.1"/>
    <property type="molecule type" value="Genomic_DNA"/>
</dbReference>
<dbReference type="PANTHER" id="PTHR43242:SF1">
    <property type="entry name" value="NAD(P)-BINDING ROSSMANN-FOLD SUPERFAMILY PROTEIN"/>
    <property type="match status" value="1"/>
</dbReference>
<dbReference type="SUPFAM" id="SSF51735">
    <property type="entry name" value="NAD(P)-binding Rossmann-fold domains"/>
    <property type="match status" value="1"/>
</dbReference>
<protein>
    <recommendedName>
        <fullName evidence="1">RmlD-like substrate binding domain-containing protein</fullName>
    </recommendedName>
</protein>
<dbReference type="Pfam" id="PF04321">
    <property type="entry name" value="RmlD_sub_bind"/>
    <property type="match status" value="1"/>
</dbReference>
<dbReference type="InterPro" id="IPR029903">
    <property type="entry name" value="RmlD-like-bd"/>
</dbReference>
<accession>A0A094QG34</accession>
<proteinExistence type="predicted"/>
<sequence>MSNVFILGGTGMLGHAVLKEFHGFSGNINFTSRNGSGVPFDVLTDRIDDLAEYVSKGDYIINCLGITKPHIKDDSEQDVARAKLVNSLFPAELASLAENTSSRVIQIATDCVFSGRKGHYLETDTHDAEDVYGKTKSLGEVVSDNVMHIRVSTIGRELGRSTLLLEWVLSHAHGASIPGFTDHFWNGVTTNHFAKVVRGIIENDGYRSGLSHLVPADGLSKADLVRKIASAFGRSDLIVKDTKSGKPIDRTLSTTDPAFNKRLWAGAGYPDIPTIEQLIAEIAA</sequence>
<reference evidence="2" key="1">
    <citation type="submission" date="2014-06" db="EMBL/GenBank/DDBJ databases">
        <title>Key roles for freshwater Actinobacteria revealed by deep metagenomic sequencing.</title>
        <authorList>
            <person name="Ghai R."/>
            <person name="Mizuno C.M."/>
            <person name="Picazo A."/>
            <person name="Camacho A."/>
            <person name="Rodriguez-Valera F."/>
        </authorList>
    </citation>
    <scope>NUCLEOTIDE SEQUENCE</scope>
</reference>